<dbReference type="EMBL" id="BNCO01000009">
    <property type="protein sequence ID" value="GIL50669.1"/>
    <property type="molecule type" value="Genomic_DNA"/>
</dbReference>
<comment type="caution">
    <text evidence="5">The sequence shown here is derived from an EMBL/GenBank/DDBJ whole genome shotgun (WGS) entry which is preliminary data.</text>
</comment>
<dbReference type="PROSITE" id="PS51085">
    <property type="entry name" value="2FE2S_FER_2"/>
    <property type="match status" value="1"/>
</dbReference>
<organism evidence="5 6">
    <name type="scientific">Volvox africanus</name>
    <dbReference type="NCBI Taxonomy" id="51714"/>
    <lineage>
        <taxon>Eukaryota</taxon>
        <taxon>Viridiplantae</taxon>
        <taxon>Chlorophyta</taxon>
        <taxon>core chlorophytes</taxon>
        <taxon>Chlorophyceae</taxon>
        <taxon>CS clade</taxon>
        <taxon>Chlamydomonadales</taxon>
        <taxon>Volvocaceae</taxon>
        <taxon>Volvox</taxon>
    </lineage>
</organism>
<feature type="domain" description="2Fe-2S ferredoxin-type" evidence="4">
    <location>
        <begin position="84"/>
        <end position="170"/>
    </location>
</feature>
<keyword evidence="6" id="KW-1185">Reference proteome</keyword>
<dbReference type="InterPro" id="IPR001041">
    <property type="entry name" value="2Fe-2S_ferredoxin-type"/>
</dbReference>
<proteinExistence type="predicted"/>
<dbReference type="InterPro" id="IPR036010">
    <property type="entry name" value="2Fe-2S_ferredoxin-like_sf"/>
</dbReference>
<keyword evidence="1" id="KW-0001">2Fe-2S</keyword>
<reference evidence="5" key="1">
    <citation type="journal article" date="2021" name="Proc. Natl. Acad. Sci. U.S.A.">
        <title>Three genomes in the algal genus Volvox reveal the fate of a haploid sex-determining region after a transition to homothallism.</title>
        <authorList>
            <person name="Yamamoto K."/>
            <person name="Hamaji T."/>
            <person name="Kawai-Toyooka H."/>
            <person name="Matsuzaki R."/>
            <person name="Takahashi F."/>
            <person name="Nishimura Y."/>
            <person name="Kawachi M."/>
            <person name="Noguchi H."/>
            <person name="Minakuchi Y."/>
            <person name="Umen J.G."/>
            <person name="Toyoda A."/>
            <person name="Nozaki H."/>
        </authorList>
    </citation>
    <scope>NUCLEOTIDE SEQUENCE</scope>
    <source>
        <strain evidence="5">NIES-3780</strain>
    </source>
</reference>
<keyword evidence="2" id="KW-0411">Iron-sulfur</keyword>
<dbReference type="Pfam" id="PF00111">
    <property type="entry name" value="Fer2"/>
    <property type="match status" value="1"/>
</dbReference>
<dbReference type="SUPFAM" id="SSF54292">
    <property type="entry name" value="2Fe-2S ferredoxin-like"/>
    <property type="match status" value="1"/>
</dbReference>
<dbReference type="GO" id="GO:0051537">
    <property type="term" value="F:2 iron, 2 sulfur cluster binding"/>
    <property type="evidence" value="ECO:0007669"/>
    <property type="project" value="UniProtKB-KW"/>
</dbReference>
<evidence type="ECO:0000313" key="5">
    <source>
        <dbReference type="EMBL" id="GIL50669.1"/>
    </source>
</evidence>
<keyword evidence="1" id="KW-0479">Metal-binding</keyword>
<protein>
    <recommendedName>
        <fullName evidence="4">2Fe-2S ferredoxin-type domain-containing protein</fullName>
    </recommendedName>
</protein>
<comment type="cofactor">
    <cofactor evidence="3">
        <name>[2Fe-2S] cluster</name>
        <dbReference type="ChEBI" id="CHEBI:190135"/>
    </cofactor>
</comment>
<evidence type="ECO:0000313" key="6">
    <source>
        <dbReference type="Proteomes" id="UP000747399"/>
    </source>
</evidence>
<dbReference type="PROSITE" id="PS00197">
    <property type="entry name" value="2FE2S_FER_1"/>
    <property type="match status" value="1"/>
</dbReference>
<dbReference type="CDD" id="cd00207">
    <property type="entry name" value="fer2"/>
    <property type="match status" value="1"/>
</dbReference>
<dbReference type="AlphaFoldDB" id="A0A8J4EZX7"/>
<accession>A0A8J4EZX7</accession>
<dbReference type="Gene3D" id="3.10.20.30">
    <property type="match status" value="1"/>
</dbReference>
<dbReference type="Proteomes" id="UP000747399">
    <property type="component" value="Unassembled WGS sequence"/>
</dbReference>
<name>A0A8J4EZX7_9CHLO</name>
<gene>
    <name evidence="5" type="ORF">Vafri_6793</name>
</gene>
<evidence type="ECO:0000256" key="3">
    <source>
        <dbReference type="ARBA" id="ARBA00034078"/>
    </source>
</evidence>
<evidence type="ECO:0000259" key="4">
    <source>
        <dbReference type="PROSITE" id="PS51085"/>
    </source>
</evidence>
<evidence type="ECO:0000256" key="2">
    <source>
        <dbReference type="ARBA" id="ARBA00023014"/>
    </source>
</evidence>
<evidence type="ECO:0000256" key="1">
    <source>
        <dbReference type="ARBA" id="ARBA00022714"/>
    </source>
</evidence>
<keyword evidence="1" id="KW-0408">Iron</keyword>
<dbReference type="InterPro" id="IPR012675">
    <property type="entry name" value="Beta-grasp_dom_sf"/>
</dbReference>
<sequence length="180" mass="19399">MKVGKMHSAFSTSLTPVKLHQYAVQRTARRVLQGQQQQQLLLQQPRQPLTIAPCCGTETATVVSVTDIHTSSTSAAAAVAKTIDTVTVHFRQEGTSTEAKPGEDFLEVASRCRADIPTGCLHGSCGMCEVELFKYCPDGSEAGSPVVMRACVAKVPRGWARVEVGMMSADMVWGQDGWDT</sequence>
<dbReference type="InterPro" id="IPR006058">
    <property type="entry name" value="2Fe2S_fd_BS"/>
</dbReference>